<comment type="similarity">
    <text evidence="11">Belongs to the ZNF598/HEL2 family.</text>
</comment>
<evidence type="ECO:0000313" key="15">
    <source>
        <dbReference type="EMBL" id="TYJ52128.1"/>
    </source>
</evidence>
<proteinExistence type="inferred from homology"/>
<comment type="subcellular location">
    <subcellularLocation>
        <location evidence="2">Cytoplasm</location>
    </subcellularLocation>
</comment>
<feature type="compositionally biased region" description="Polar residues" evidence="13">
    <location>
        <begin position="805"/>
        <end position="814"/>
    </location>
</feature>
<gene>
    <name evidence="15" type="ORF">B9479_007282</name>
</gene>
<dbReference type="PANTHER" id="PTHR22938:SF0">
    <property type="entry name" value="E3 UBIQUITIN-PROTEIN LIGASE ZNF598"/>
    <property type="match status" value="1"/>
</dbReference>
<dbReference type="PROSITE" id="PS00028">
    <property type="entry name" value="ZINC_FINGER_C2H2_1"/>
    <property type="match status" value="1"/>
</dbReference>
<feature type="region of interest" description="Disordered" evidence="13">
    <location>
        <begin position="620"/>
        <end position="814"/>
    </location>
</feature>
<dbReference type="PROSITE" id="PS50089">
    <property type="entry name" value="ZF_RING_2"/>
    <property type="match status" value="1"/>
</dbReference>
<organism evidence="15 16">
    <name type="scientific">Cryptococcus floricola</name>
    <dbReference type="NCBI Taxonomy" id="2591691"/>
    <lineage>
        <taxon>Eukaryota</taxon>
        <taxon>Fungi</taxon>
        <taxon>Dikarya</taxon>
        <taxon>Basidiomycota</taxon>
        <taxon>Agaricomycotina</taxon>
        <taxon>Tremellomycetes</taxon>
        <taxon>Tremellales</taxon>
        <taxon>Cryptococcaceae</taxon>
        <taxon>Cryptococcus</taxon>
    </lineage>
</organism>
<dbReference type="EC" id="2.3.2.27" evidence="4"/>
<dbReference type="SMART" id="SM00355">
    <property type="entry name" value="ZnF_C2H2"/>
    <property type="match status" value="4"/>
</dbReference>
<dbReference type="Proteomes" id="UP000322245">
    <property type="component" value="Unassembled WGS sequence"/>
</dbReference>
<dbReference type="CDD" id="cd16615">
    <property type="entry name" value="RING-HC_ZNF598"/>
    <property type="match status" value="1"/>
</dbReference>
<evidence type="ECO:0000256" key="13">
    <source>
        <dbReference type="SAM" id="MobiDB-lite"/>
    </source>
</evidence>
<keyword evidence="6" id="KW-0597">Phosphoprotein</keyword>
<evidence type="ECO:0000256" key="2">
    <source>
        <dbReference type="ARBA" id="ARBA00004496"/>
    </source>
</evidence>
<comment type="caution">
    <text evidence="15">The sequence shown here is derived from an EMBL/GenBank/DDBJ whole genome shotgun (WGS) entry which is preliminary data.</text>
</comment>
<comment type="catalytic activity">
    <reaction evidence="1">
        <text>S-ubiquitinyl-[E2 ubiquitin-conjugating enzyme]-L-cysteine + [acceptor protein]-L-lysine = [E2 ubiquitin-conjugating enzyme]-L-cysteine + N(6)-ubiquitinyl-[acceptor protein]-L-lysine.</text>
        <dbReference type="EC" id="2.3.2.27"/>
    </reaction>
</comment>
<dbReference type="InterPro" id="IPR056437">
    <property type="entry name" value="Znf-C2H2_ZNF598/HEL2"/>
</dbReference>
<feature type="compositionally biased region" description="Polar residues" evidence="13">
    <location>
        <begin position="715"/>
        <end position="725"/>
    </location>
</feature>
<feature type="domain" description="RING-type" evidence="14">
    <location>
        <begin position="65"/>
        <end position="105"/>
    </location>
</feature>
<keyword evidence="16" id="KW-1185">Reference proteome</keyword>
<feature type="region of interest" description="Disordered" evidence="13">
    <location>
        <begin position="377"/>
        <end position="419"/>
    </location>
</feature>
<reference evidence="15 16" key="1">
    <citation type="submission" date="2017-05" db="EMBL/GenBank/DDBJ databases">
        <title>The Genome Sequence of Tsuchiyaea wingfieldii DSM 27421.</title>
        <authorList>
            <person name="Cuomo C."/>
            <person name="Passer A."/>
            <person name="Billmyre B."/>
            <person name="Heitman J."/>
        </authorList>
    </citation>
    <scope>NUCLEOTIDE SEQUENCE [LARGE SCALE GENOMIC DNA]</scope>
    <source>
        <strain evidence="15 16">DSM 27421</strain>
    </source>
</reference>
<evidence type="ECO:0000256" key="4">
    <source>
        <dbReference type="ARBA" id="ARBA00012483"/>
    </source>
</evidence>
<dbReference type="AlphaFoldDB" id="A0A5D3AN88"/>
<dbReference type="InterPro" id="IPR001841">
    <property type="entry name" value="Znf_RING"/>
</dbReference>
<feature type="compositionally biased region" description="Low complexity" evidence="13">
    <location>
        <begin position="676"/>
        <end position="690"/>
    </location>
</feature>
<feature type="compositionally biased region" description="Gly residues" evidence="13">
    <location>
        <begin position="384"/>
        <end position="397"/>
    </location>
</feature>
<dbReference type="InterPro" id="IPR041888">
    <property type="entry name" value="RING-HC_ZNF598/HEL2"/>
</dbReference>
<evidence type="ECO:0000256" key="11">
    <source>
        <dbReference type="ARBA" id="ARBA00035113"/>
    </source>
</evidence>
<dbReference type="GO" id="GO:0008270">
    <property type="term" value="F:zinc ion binding"/>
    <property type="evidence" value="ECO:0007669"/>
    <property type="project" value="UniProtKB-KW"/>
</dbReference>
<keyword evidence="10" id="KW-0862">Zinc</keyword>
<keyword evidence="8" id="KW-0479">Metal-binding</keyword>
<comment type="pathway">
    <text evidence="3">Protein modification; protein ubiquitination.</text>
</comment>
<keyword evidence="9 12" id="KW-0863">Zinc-finger</keyword>
<dbReference type="InterPro" id="IPR044288">
    <property type="entry name" value="ZNF598/HEL2"/>
</dbReference>
<evidence type="ECO:0000256" key="1">
    <source>
        <dbReference type="ARBA" id="ARBA00000900"/>
    </source>
</evidence>
<dbReference type="InterPro" id="IPR013087">
    <property type="entry name" value="Znf_C2H2_type"/>
</dbReference>
<evidence type="ECO:0000256" key="3">
    <source>
        <dbReference type="ARBA" id="ARBA00004906"/>
    </source>
</evidence>
<protein>
    <recommendedName>
        <fullName evidence="4">RING-type E3 ubiquitin transferase</fullName>
        <ecNumber evidence="4">2.3.2.27</ecNumber>
    </recommendedName>
</protein>
<dbReference type="GO" id="GO:0005737">
    <property type="term" value="C:cytoplasm"/>
    <property type="evidence" value="ECO:0007669"/>
    <property type="project" value="UniProtKB-SubCell"/>
</dbReference>
<evidence type="ECO:0000256" key="10">
    <source>
        <dbReference type="ARBA" id="ARBA00022833"/>
    </source>
</evidence>
<dbReference type="Pfam" id="PF23202">
    <property type="entry name" value="PAH_ZNF598"/>
    <property type="match status" value="1"/>
</dbReference>
<feature type="region of interest" description="Disordered" evidence="13">
    <location>
        <begin position="431"/>
        <end position="493"/>
    </location>
</feature>
<dbReference type="GO" id="GO:0043022">
    <property type="term" value="F:ribosome binding"/>
    <property type="evidence" value="ECO:0007669"/>
    <property type="project" value="TreeGrafter"/>
</dbReference>
<accession>A0A5D3AN88</accession>
<dbReference type="GO" id="GO:0061630">
    <property type="term" value="F:ubiquitin protein ligase activity"/>
    <property type="evidence" value="ECO:0007669"/>
    <property type="project" value="UniProtKB-EC"/>
</dbReference>
<keyword evidence="7" id="KW-0808">Transferase</keyword>
<evidence type="ECO:0000256" key="9">
    <source>
        <dbReference type="ARBA" id="ARBA00022771"/>
    </source>
</evidence>
<dbReference type="EMBL" id="NIDF01000155">
    <property type="protein sequence ID" value="TYJ52128.1"/>
    <property type="molecule type" value="Genomic_DNA"/>
</dbReference>
<evidence type="ECO:0000256" key="8">
    <source>
        <dbReference type="ARBA" id="ARBA00022723"/>
    </source>
</evidence>
<evidence type="ECO:0000256" key="6">
    <source>
        <dbReference type="ARBA" id="ARBA00022553"/>
    </source>
</evidence>
<name>A0A5D3AN88_9TREE</name>
<evidence type="ECO:0000256" key="5">
    <source>
        <dbReference type="ARBA" id="ARBA00022490"/>
    </source>
</evidence>
<feature type="compositionally biased region" description="Polar residues" evidence="13">
    <location>
        <begin position="1"/>
        <end position="16"/>
    </location>
</feature>
<dbReference type="GO" id="GO:0072344">
    <property type="term" value="P:rescue of stalled ribosome"/>
    <property type="evidence" value="ECO:0007669"/>
    <property type="project" value="InterPro"/>
</dbReference>
<feature type="compositionally biased region" description="Low complexity" evidence="13">
    <location>
        <begin position="732"/>
        <end position="744"/>
    </location>
</feature>
<feature type="region of interest" description="Disordered" evidence="13">
    <location>
        <begin position="1"/>
        <end position="57"/>
    </location>
</feature>
<sequence>MAKNKGNSNQATNTRRPSAGPLIPTPDPAHAIAHVPTHSTDEKRDLKSANGTGANTPEEVEDDVCFICAEPIQFWSVGICGHRTCHVCAIRLRTFYKKDHCTFCKTDLPSVFFSRLPTAVFPEENHLVPSPAAKIAKAKAEAKKDEKWQKGLILPGTLDLGAFPYVDDKLGVVFEDEDMMEATLTLLRFNCPYTDCGFQAVNWASLERHTLSTHGLVLCTLCRSQLSRFAHEQTLYPPHLLPLHDPSRVKRGQKPPKTRNAQEADLVKSWEAPHPVCEFCHRAYFGPDDLFKHMRIDHEECHVCREQGNRHVYFENYIRLEHHWRDDHYPCSQPQCLEDRFVVFGSELDLRAHMMEVHGNQMSARDRAQARTLQLDFSRPSGGESSGGRGFSLGGRNAGSSTGPSRMRNDGPQVQALDDTPAMTPAMIAQQRRQMAVDREGGTAGASSNQSARRRGFDGGLTRPAGQATNGPARSGAATPVTPATPREDVDDVTVSRHEELLSRVTMLTGDSPTKLASFRHAVRSLKTNESSPRDMIDTIFNGVFELDLDVTVAIGREIAKLFASEGDKDKEKSILEAVSGLRAEQANEFPSLSTGSSQTGYGNHYAGVASGTVLNVKRATRPSAGQGRAVWDRVQQAAERGAASRPAPRATTGVGGRWVPGATTSRASPGSEAFPSLGNSSAGPSASSSRQTWASGSAGPSTSKAPSALVPQIRSVNNPSNPSTGRKPKAPNLSSFPSLPSSSKPKKTTKEERLALIGKPQGRAAAAEQPELGPREAMEGLSIGERPEGQQGGGKKGKGKGKQTLFTISARPQ</sequence>
<evidence type="ECO:0000256" key="7">
    <source>
        <dbReference type="ARBA" id="ARBA00022679"/>
    </source>
</evidence>
<dbReference type="Pfam" id="PF25447">
    <property type="entry name" value="RING_ZNF598"/>
    <property type="match status" value="1"/>
</dbReference>
<evidence type="ECO:0000313" key="16">
    <source>
        <dbReference type="Proteomes" id="UP000322245"/>
    </source>
</evidence>
<feature type="compositionally biased region" description="Polar residues" evidence="13">
    <location>
        <begin position="691"/>
        <end position="706"/>
    </location>
</feature>
<feature type="region of interest" description="Disordered" evidence="13">
    <location>
        <begin position="241"/>
        <end position="262"/>
    </location>
</feature>
<dbReference type="PANTHER" id="PTHR22938">
    <property type="entry name" value="ZINC FINGER PROTEIN 598"/>
    <property type="match status" value="1"/>
</dbReference>
<dbReference type="Pfam" id="PF23230">
    <property type="entry name" value="zf-C2H2_13"/>
    <property type="match status" value="1"/>
</dbReference>
<dbReference type="InterPro" id="IPR057634">
    <property type="entry name" value="PAH_ZNF598/HEL2"/>
</dbReference>
<evidence type="ECO:0000259" key="14">
    <source>
        <dbReference type="PROSITE" id="PS50089"/>
    </source>
</evidence>
<keyword evidence="5" id="KW-0963">Cytoplasm</keyword>
<dbReference type="GO" id="GO:0016567">
    <property type="term" value="P:protein ubiquitination"/>
    <property type="evidence" value="ECO:0007669"/>
    <property type="project" value="TreeGrafter"/>
</dbReference>
<dbReference type="SUPFAM" id="SSF57850">
    <property type="entry name" value="RING/U-box"/>
    <property type="match status" value="1"/>
</dbReference>
<evidence type="ECO:0000256" key="12">
    <source>
        <dbReference type="PROSITE-ProRule" id="PRU00175"/>
    </source>
</evidence>